<evidence type="ECO:0000313" key="3">
    <source>
        <dbReference type="Proteomes" id="UP000528964"/>
    </source>
</evidence>
<organism evidence="2 3">
    <name type="scientific">Hansschlegelia beijingensis</name>
    <dbReference type="NCBI Taxonomy" id="1133344"/>
    <lineage>
        <taxon>Bacteria</taxon>
        <taxon>Pseudomonadati</taxon>
        <taxon>Pseudomonadota</taxon>
        <taxon>Alphaproteobacteria</taxon>
        <taxon>Hyphomicrobiales</taxon>
        <taxon>Methylopilaceae</taxon>
        <taxon>Hansschlegelia</taxon>
    </lineage>
</organism>
<name>A0A7W6GEB8_9HYPH</name>
<evidence type="ECO:0000313" key="2">
    <source>
        <dbReference type="EMBL" id="MBB3971732.1"/>
    </source>
</evidence>
<accession>A0A7W6GEB8</accession>
<comment type="caution">
    <text evidence="2">The sequence shown here is derived from an EMBL/GenBank/DDBJ whole genome shotgun (WGS) entry which is preliminary data.</text>
</comment>
<proteinExistence type="predicted"/>
<dbReference type="EMBL" id="JACIDR010000001">
    <property type="protein sequence ID" value="MBB3971732.1"/>
    <property type="molecule type" value="Genomic_DNA"/>
</dbReference>
<sequence>MTARAEAGRMASDAAPHDVTPAGWRLTLPLANLRGEERAKAGSWAAAIVDKAAARRAIPYGSSVPSAPLLPLSADELRRLGVAPGEVRKI</sequence>
<dbReference type="AlphaFoldDB" id="A0A7W6GEB8"/>
<dbReference type="Proteomes" id="UP000528964">
    <property type="component" value="Unassembled WGS sequence"/>
</dbReference>
<protein>
    <submittedName>
        <fullName evidence="2">Uncharacterized protein</fullName>
    </submittedName>
</protein>
<dbReference type="RefSeq" id="WP_246397908.1">
    <property type="nucleotide sequence ID" value="NZ_JACIDR010000001.1"/>
</dbReference>
<keyword evidence="3" id="KW-1185">Reference proteome</keyword>
<feature type="region of interest" description="Disordered" evidence="1">
    <location>
        <begin position="1"/>
        <end position="21"/>
    </location>
</feature>
<evidence type="ECO:0000256" key="1">
    <source>
        <dbReference type="SAM" id="MobiDB-lite"/>
    </source>
</evidence>
<gene>
    <name evidence="2" type="ORF">GGR24_000365</name>
</gene>
<reference evidence="2 3" key="1">
    <citation type="submission" date="2020-08" db="EMBL/GenBank/DDBJ databases">
        <title>Genomic Encyclopedia of Type Strains, Phase IV (KMG-IV): sequencing the most valuable type-strain genomes for metagenomic binning, comparative biology and taxonomic classification.</title>
        <authorList>
            <person name="Goeker M."/>
        </authorList>
    </citation>
    <scope>NUCLEOTIDE SEQUENCE [LARGE SCALE GENOMIC DNA]</scope>
    <source>
        <strain evidence="2 3">DSM 25481</strain>
    </source>
</reference>